<evidence type="ECO:0000313" key="2">
    <source>
        <dbReference type="Proteomes" id="UP001244295"/>
    </source>
</evidence>
<sequence>MDTANFLQAIELQNESAHAYLLARTAYEAGKTESDFRTVIVMQQDAAHLYRNAAAAREAATGI</sequence>
<evidence type="ECO:0008006" key="3">
    <source>
        <dbReference type="Google" id="ProtNLM"/>
    </source>
</evidence>
<name>A0AAW8DT12_9BURK</name>
<dbReference type="AlphaFoldDB" id="A0AAW8DT12"/>
<evidence type="ECO:0000313" key="1">
    <source>
        <dbReference type="EMBL" id="MDP9922582.1"/>
    </source>
</evidence>
<protein>
    <recommendedName>
        <fullName evidence="3">DUF4398 domain-containing protein</fullName>
    </recommendedName>
</protein>
<gene>
    <name evidence="1" type="ORF">J2W25_001603</name>
</gene>
<organism evidence="1 2">
    <name type="scientific">Variovorax boronicumulans</name>
    <dbReference type="NCBI Taxonomy" id="436515"/>
    <lineage>
        <taxon>Bacteria</taxon>
        <taxon>Pseudomonadati</taxon>
        <taxon>Pseudomonadota</taxon>
        <taxon>Betaproteobacteria</taxon>
        <taxon>Burkholderiales</taxon>
        <taxon>Comamonadaceae</taxon>
        <taxon>Variovorax</taxon>
    </lineage>
</organism>
<reference evidence="1" key="1">
    <citation type="submission" date="2023-07" db="EMBL/GenBank/DDBJ databases">
        <title>Sorghum-associated microbial communities from plants grown in Nebraska, USA.</title>
        <authorList>
            <person name="Schachtman D."/>
        </authorList>
    </citation>
    <scope>NUCLEOTIDE SEQUENCE</scope>
    <source>
        <strain evidence="1">DS2795</strain>
    </source>
</reference>
<accession>A0AAW8DT12</accession>
<dbReference type="EMBL" id="JAUSRR010000003">
    <property type="protein sequence ID" value="MDP9922582.1"/>
    <property type="molecule type" value="Genomic_DNA"/>
</dbReference>
<proteinExistence type="predicted"/>
<dbReference type="Proteomes" id="UP001244295">
    <property type="component" value="Unassembled WGS sequence"/>
</dbReference>
<dbReference type="RefSeq" id="WP_307636203.1">
    <property type="nucleotide sequence ID" value="NZ_JAUSRR010000003.1"/>
</dbReference>
<comment type="caution">
    <text evidence="1">The sequence shown here is derived from an EMBL/GenBank/DDBJ whole genome shotgun (WGS) entry which is preliminary data.</text>
</comment>